<dbReference type="EMBL" id="BMEY01000003">
    <property type="protein sequence ID" value="GGA65774.1"/>
    <property type="molecule type" value="Genomic_DNA"/>
</dbReference>
<dbReference type="RefSeq" id="WP_188383309.1">
    <property type="nucleotide sequence ID" value="NZ_BMEY01000003.1"/>
</dbReference>
<reference evidence="1" key="2">
    <citation type="submission" date="2020-09" db="EMBL/GenBank/DDBJ databases">
        <authorList>
            <person name="Sun Q."/>
            <person name="Zhou Y."/>
        </authorList>
    </citation>
    <scope>NUCLEOTIDE SEQUENCE</scope>
    <source>
        <strain evidence="1">CGMCC 1.12408</strain>
    </source>
</reference>
<name>A0A916RTP9_9BACI</name>
<gene>
    <name evidence="1" type="ORF">GCM10008025_06980</name>
</gene>
<sequence>MYKGIDAYESLKQKQTKSKIPVFVTEQTTITELEWTFRLFQSCMQENVNHQLKYDYLSLLLKETKNNMEKICHHTGVSKEDIYPIIFDSSIPRKYKDLAIKHDRITIINQIATHPQLQPYRTVLYPALFQRKHPLTPQKLKLFLMYLDSGYELNVNSILALQNFNQIVNLDQALKCYWDHIQFPDTQIMEGAFYYKGDKNSKINVRL</sequence>
<organism evidence="1 2">
    <name type="scientific">Ornithinibacillus halotolerans</name>
    <dbReference type="NCBI Taxonomy" id="1274357"/>
    <lineage>
        <taxon>Bacteria</taxon>
        <taxon>Bacillati</taxon>
        <taxon>Bacillota</taxon>
        <taxon>Bacilli</taxon>
        <taxon>Bacillales</taxon>
        <taxon>Bacillaceae</taxon>
        <taxon>Ornithinibacillus</taxon>
    </lineage>
</organism>
<keyword evidence="2" id="KW-1185">Reference proteome</keyword>
<reference evidence="1" key="1">
    <citation type="journal article" date="2014" name="Int. J. Syst. Evol. Microbiol.">
        <title>Complete genome sequence of Corynebacterium casei LMG S-19264T (=DSM 44701T), isolated from a smear-ripened cheese.</title>
        <authorList>
            <consortium name="US DOE Joint Genome Institute (JGI-PGF)"/>
            <person name="Walter F."/>
            <person name="Albersmeier A."/>
            <person name="Kalinowski J."/>
            <person name="Ruckert C."/>
        </authorList>
    </citation>
    <scope>NUCLEOTIDE SEQUENCE</scope>
    <source>
        <strain evidence="1">CGMCC 1.12408</strain>
    </source>
</reference>
<proteinExistence type="predicted"/>
<accession>A0A916RTP9</accession>
<comment type="caution">
    <text evidence="1">The sequence shown here is derived from an EMBL/GenBank/DDBJ whole genome shotgun (WGS) entry which is preliminary data.</text>
</comment>
<evidence type="ECO:0000313" key="1">
    <source>
        <dbReference type="EMBL" id="GGA65774.1"/>
    </source>
</evidence>
<evidence type="ECO:0000313" key="2">
    <source>
        <dbReference type="Proteomes" id="UP000613512"/>
    </source>
</evidence>
<dbReference type="AlphaFoldDB" id="A0A916RTP9"/>
<protein>
    <submittedName>
        <fullName evidence="1">Uncharacterized protein</fullName>
    </submittedName>
</protein>
<dbReference type="Proteomes" id="UP000613512">
    <property type="component" value="Unassembled WGS sequence"/>
</dbReference>